<dbReference type="GO" id="GO:0004806">
    <property type="term" value="F:triacylglycerol lipase activity"/>
    <property type="evidence" value="ECO:0007669"/>
    <property type="project" value="UniProtKB-UniRule"/>
</dbReference>
<accession>A0A139H8Z7</accession>
<dbReference type="AlphaFoldDB" id="A0A139H8Z7"/>
<evidence type="ECO:0008006" key="5">
    <source>
        <dbReference type="Google" id="ProtNLM"/>
    </source>
</evidence>
<dbReference type="GO" id="GO:0016042">
    <property type="term" value="P:lipid catabolic process"/>
    <property type="evidence" value="ECO:0007669"/>
    <property type="project" value="UniProtKB-UniRule"/>
</dbReference>
<dbReference type="PANTHER" id="PTHR34853">
    <property type="match status" value="1"/>
</dbReference>
<evidence type="ECO:0000313" key="3">
    <source>
        <dbReference type="EMBL" id="KXS98922.1"/>
    </source>
</evidence>
<evidence type="ECO:0000256" key="2">
    <source>
        <dbReference type="PIRNR" id="PIRNR029171"/>
    </source>
</evidence>
<gene>
    <name evidence="3" type="ORF">AC578_7443</name>
</gene>
<dbReference type="PANTHER" id="PTHR34853:SF5">
    <property type="entry name" value="LIP-DOMAIN-CONTAINING PROTEIN-RELATED"/>
    <property type="match status" value="1"/>
</dbReference>
<sequence length="427" mass="45659">MRPSFTVPVAALVAGSAAYSTNPITELSRIALLQTAVDILPPSQDPWYTAPHNFEAAAPGAILRLRAARGNLTTITTNSSEAYQILYRTTDSQYRPTWAVTTFFTPKSSNRTSASNNKLLSYQVPYDSADVDASPSYAQYGAAFPDVTKALGQGWFVNVPDYEGPNASFTAGVQSGHATLDSIRAVLNSGFGLEQNGTRYAMWGYSGGALASEWAAELQVQYAQDLSFAGAALGGLTPNVTSVLAATNGGIAAGLIPAGILGLASQYPELLQYIKDNLNSEGKYNATGFLMARNQTLAESIGAFVFQNITQYFQNGEQALSSPLSQRIINRDGIMGYHGVPQMPIFAYKAIKDEISPINDTDKLVDRYCNIGATIKYERNTVGGHTDESTNGDARAFAFLEQVLGGAWNQTGCQIEDVTVNVTSTGV</sequence>
<protein>
    <recommendedName>
        <fullName evidence="5">LIP-domain-containing protein</fullName>
    </recommendedName>
</protein>
<comment type="similarity">
    <text evidence="2">Belongs to the AB hydrolase superfamily. Lipase family.</text>
</comment>
<organism evidence="3 4">
    <name type="scientific">Pseudocercospora eumusae</name>
    <dbReference type="NCBI Taxonomy" id="321146"/>
    <lineage>
        <taxon>Eukaryota</taxon>
        <taxon>Fungi</taxon>
        <taxon>Dikarya</taxon>
        <taxon>Ascomycota</taxon>
        <taxon>Pezizomycotina</taxon>
        <taxon>Dothideomycetes</taxon>
        <taxon>Dothideomycetidae</taxon>
        <taxon>Mycosphaerellales</taxon>
        <taxon>Mycosphaerellaceae</taxon>
        <taxon>Pseudocercospora</taxon>
    </lineage>
</organism>
<dbReference type="InterPro" id="IPR029058">
    <property type="entry name" value="AB_hydrolase_fold"/>
</dbReference>
<dbReference type="Proteomes" id="UP000070133">
    <property type="component" value="Unassembled WGS sequence"/>
</dbReference>
<comment type="caution">
    <text evidence="3">The sequence shown here is derived from an EMBL/GenBank/DDBJ whole genome shotgun (WGS) entry which is preliminary data.</text>
</comment>
<proteinExistence type="inferred from homology"/>
<dbReference type="Gene3D" id="1.10.260.130">
    <property type="match status" value="1"/>
</dbReference>
<evidence type="ECO:0000313" key="4">
    <source>
        <dbReference type="Proteomes" id="UP000070133"/>
    </source>
</evidence>
<dbReference type="InterPro" id="IPR005152">
    <property type="entry name" value="Lipase_secreted"/>
</dbReference>
<dbReference type="SUPFAM" id="SSF53474">
    <property type="entry name" value="alpha/beta-Hydrolases"/>
    <property type="match status" value="1"/>
</dbReference>
<reference evidence="3 4" key="1">
    <citation type="submission" date="2015-07" db="EMBL/GenBank/DDBJ databases">
        <title>Comparative genomics of the Sigatoka disease complex on banana suggests a link between parallel evolutionary changes in Pseudocercospora fijiensis and Pseudocercospora eumusae and increased virulence on the banana host.</title>
        <authorList>
            <person name="Chang T.-C."/>
            <person name="Salvucci A."/>
            <person name="Crous P.W."/>
            <person name="Stergiopoulos I."/>
        </authorList>
    </citation>
    <scope>NUCLEOTIDE SEQUENCE [LARGE SCALE GENOMIC DNA]</scope>
    <source>
        <strain evidence="3 4">CBS 114824</strain>
    </source>
</reference>
<dbReference type="PIRSF" id="PIRSF029171">
    <property type="entry name" value="Esterase_LipA"/>
    <property type="match status" value="1"/>
</dbReference>
<dbReference type="Gene3D" id="3.40.50.1820">
    <property type="entry name" value="alpha/beta hydrolase"/>
    <property type="match status" value="1"/>
</dbReference>
<dbReference type="Pfam" id="PF03583">
    <property type="entry name" value="LIP"/>
    <property type="match status" value="1"/>
</dbReference>
<dbReference type="OrthoDB" id="2373480at2759"/>
<dbReference type="EMBL" id="LFZN01000103">
    <property type="protein sequence ID" value="KXS98922.1"/>
    <property type="molecule type" value="Genomic_DNA"/>
</dbReference>
<name>A0A139H8Z7_9PEZI</name>
<evidence type="ECO:0000256" key="1">
    <source>
        <dbReference type="ARBA" id="ARBA00022801"/>
    </source>
</evidence>
<keyword evidence="4" id="KW-1185">Reference proteome</keyword>
<keyword evidence="1" id="KW-0378">Hydrolase</keyword>